<proteinExistence type="predicted"/>
<keyword evidence="1 4" id="KW-0349">Heme</keyword>
<dbReference type="AlphaFoldDB" id="A0A3D9BZ05"/>
<dbReference type="Proteomes" id="UP000257131">
    <property type="component" value="Unassembled WGS sequence"/>
</dbReference>
<keyword evidence="3 4" id="KW-0408">Iron</keyword>
<dbReference type="InterPro" id="IPR009056">
    <property type="entry name" value="Cyt_c-like_dom"/>
</dbReference>
<evidence type="ECO:0000313" key="7">
    <source>
        <dbReference type="EMBL" id="REC58767.1"/>
    </source>
</evidence>
<dbReference type="OrthoDB" id="5514238at2"/>
<evidence type="ECO:0000256" key="3">
    <source>
        <dbReference type="ARBA" id="ARBA00023004"/>
    </source>
</evidence>
<evidence type="ECO:0000313" key="8">
    <source>
        <dbReference type="Proteomes" id="UP000257131"/>
    </source>
</evidence>
<dbReference type="Pfam" id="PF13442">
    <property type="entry name" value="Cytochrome_CBB3"/>
    <property type="match status" value="1"/>
</dbReference>
<reference evidence="7 8" key="1">
    <citation type="journal article" date="2017" name="Int. J. Syst. Evol. Microbiol.">
        <title>Rhodosalinus sediminis gen. nov., sp. nov., isolated from marine saltern.</title>
        <authorList>
            <person name="Guo L.Y."/>
            <person name="Ling S.K."/>
            <person name="Li C.M."/>
            <person name="Chen G.J."/>
            <person name="Du Z.J."/>
        </authorList>
    </citation>
    <scope>NUCLEOTIDE SEQUENCE [LARGE SCALE GENOMIC DNA]</scope>
    <source>
        <strain evidence="7 8">WDN1C137</strain>
    </source>
</reference>
<evidence type="ECO:0000256" key="1">
    <source>
        <dbReference type="ARBA" id="ARBA00022617"/>
    </source>
</evidence>
<dbReference type="Gene3D" id="1.10.760.10">
    <property type="entry name" value="Cytochrome c-like domain"/>
    <property type="match status" value="1"/>
</dbReference>
<dbReference type="SUPFAM" id="SSF46626">
    <property type="entry name" value="Cytochrome c"/>
    <property type="match status" value="1"/>
</dbReference>
<dbReference type="PROSITE" id="PS51007">
    <property type="entry name" value="CYTC"/>
    <property type="match status" value="1"/>
</dbReference>
<comment type="caution">
    <text evidence="7">The sequence shown here is derived from an EMBL/GenBank/DDBJ whole genome shotgun (WGS) entry which is preliminary data.</text>
</comment>
<dbReference type="RefSeq" id="WP_115977810.1">
    <property type="nucleotide sequence ID" value="NZ_QOHR01000001.1"/>
</dbReference>
<evidence type="ECO:0000259" key="6">
    <source>
        <dbReference type="PROSITE" id="PS51007"/>
    </source>
</evidence>
<evidence type="ECO:0000256" key="5">
    <source>
        <dbReference type="SAM" id="SignalP"/>
    </source>
</evidence>
<evidence type="ECO:0000256" key="4">
    <source>
        <dbReference type="PROSITE-ProRule" id="PRU00433"/>
    </source>
</evidence>
<dbReference type="GO" id="GO:0020037">
    <property type="term" value="F:heme binding"/>
    <property type="evidence" value="ECO:0007669"/>
    <property type="project" value="InterPro"/>
</dbReference>
<name>A0A3D9BZ05_9RHOB</name>
<dbReference type="InterPro" id="IPR036909">
    <property type="entry name" value="Cyt_c-like_dom_sf"/>
</dbReference>
<feature type="chain" id="PRO_5017747587" evidence="5">
    <location>
        <begin position="19"/>
        <end position="138"/>
    </location>
</feature>
<feature type="domain" description="Cytochrome c" evidence="6">
    <location>
        <begin position="24"/>
        <end position="134"/>
    </location>
</feature>
<sequence>MPLRAVLASLALVAAGCAAVVSMPEPPEGQALYAEYCAACHGPGGRGDGPLAGEGGLAPPDLTRIAARRGGTFPRAEVLSTIDGYTRGQAHGVQMPEFGDLLMGETVPVDTGDGRMSPVPRPLAALLVYIESIQQEAS</sequence>
<organism evidence="7 8">
    <name type="scientific">Rhodosalinus sediminis</name>
    <dbReference type="NCBI Taxonomy" id="1940533"/>
    <lineage>
        <taxon>Bacteria</taxon>
        <taxon>Pseudomonadati</taxon>
        <taxon>Pseudomonadota</taxon>
        <taxon>Alphaproteobacteria</taxon>
        <taxon>Rhodobacterales</taxon>
        <taxon>Paracoccaceae</taxon>
        <taxon>Rhodosalinus</taxon>
    </lineage>
</organism>
<dbReference type="PROSITE" id="PS51257">
    <property type="entry name" value="PROKAR_LIPOPROTEIN"/>
    <property type="match status" value="1"/>
</dbReference>
<keyword evidence="5" id="KW-0732">Signal</keyword>
<evidence type="ECO:0000256" key="2">
    <source>
        <dbReference type="ARBA" id="ARBA00022723"/>
    </source>
</evidence>
<gene>
    <name evidence="7" type="ORF">DRV84_00610</name>
</gene>
<dbReference type="GO" id="GO:0046872">
    <property type="term" value="F:metal ion binding"/>
    <property type="evidence" value="ECO:0007669"/>
    <property type="project" value="UniProtKB-KW"/>
</dbReference>
<keyword evidence="8" id="KW-1185">Reference proteome</keyword>
<dbReference type="GO" id="GO:0009055">
    <property type="term" value="F:electron transfer activity"/>
    <property type="evidence" value="ECO:0007669"/>
    <property type="project" value="InterPro"/>
</dbReference>
<dbReference type="EMBL" id="QOHR01000001">
    <property type="protein sequence ID" value="REC58767.1"/>
    <property type="molecule type" value="Genomic_DNA"/>
</dbReference>
<keyword evidence="2 4" id="KW-0479">Metal-binding</keyword>
<feature type="signal peptide" evidence="5">
    <location>
        <begin position="1"/>
        <end position="18"/>
    </location>
</feature>
<accession>A0A3D9BZ05</accession>
<protein>
    <submittedName>
        <fullName evidence="7">Cytochrome c</fullName>
    </submittedName>
</protein>